<evidence type="ECO:0008006" key="9">
    <source>
        <dbReference type="Google" id="ProtNLM"/>
    </source>
</evidence>
<dbReference type="SUPFAM" id="SSF53098">
    <property type="entry name" value="Ribonuclease H-like"/>
    <property type="match status" value="1"/>
</dbReference>
<feature type="region of interest" description="Disordered" evidence="6">
    <location>
        <begin position="80"/>
        <end position="103"/>
    </location>
</feature>
<evidence type="ECO:0000256" key="6">
    <source>
        <dbReference type="SAM" id="MobiDB-lite"/>
    </source>
</evidence>
<evidence type="ECO:0000256" key="5">
    <source>
        <dbReference type="ARBA" id="ARBA00023242"/>
    </source>
</evidence>
<dbReference type="EMBL" id="LLXI01003636">
    <property type="protein sequence ID" value="PKY59583.1"/>
    <property type="molecule type" value="Genomic_DNA"/>
</dbReference>
<evidence type="ECO:0000313" key="7">
    <source>
        <dbReference type="EMBL" id="PKY59583.1"/>
    </source>
</evidence>
<dbReference type="PANTHER" id="PTHR46481">
    <property type="entry name" value="ZINC FINGER BED DOMAIN-CONTAINING PROTEIN 4"/>
    <property type="match status" value="1"/>
</dbReference>
<evidence type="ECO:0000256" key="2">
    <source>
        <dbReference type="ARBA" id="ARBA00022723"/>
    </source>
</evidence>
<keyword evidence="4" id="KW-0862">Zinc</keyword>
<proteinExistence type="predicted"/>
<keyword evidence="2" id="KW-0479">Metal-binding</keyword>
<evidence type="ECO:0000313" key="8">
    <source>
        <dbReference type="Proteomes" id="UP000234323"/>
    </source>
</evidence>
<dbReference type="VEuPathDB" id="FungiDB:FUN_003945"/>
<evidence type="ECO:0000256" key="1">
    <source>
        <dbReference type="ARBA" id="ARBA00004123"/>
    </source>
</evidence>
<keyword evidence="5" id="KW-0539">Nucleus</keyword>
<dbReference type="VEuPathDB" id="FungiDB:FUN_018485"/>
<reference evidence="7 8" key="1">
    <citation type="submission" date="2015-10" db="EMBL/GenBank/DDBJ databases">
        <title>Genome analyses suggest a sexual origin of heterokaryosis in a supposedly ancient asexual fungus.</title>
        <authorList>
            <person name="Ropars J."/>
            <person name="Sedzielewska K."/>
            <person name="Noel J."/>
            <person name="Charron P."/>
            <person name="Farinelli L."/>
            <person name="Marton T."/>
            <person name="Kruger M."/>
            <person name="Pelin A."/>
            <person name="Brachmann A."/>
            <person name="Corradi N."/>
        </authorList>
    </citation>
    <scope>NUCLEOTIDE SEQUENCE [LARGE SCALE GENOMIC DNA]</scope>
    <source>
        <strain evidence="7 8">A4</strain>
    </source>
</reference>
<organism evidence="7 8">
    <name type="scientific">Rhizophagus irregularis</name>
    <dbReference type="NCBI Taxonomy" id="588596"/>
    <lineage>
        <taxon>Eukaryota</taxon>
        <taxon>Fungi</taxon>
        <taxon>Fungi incertae sedis</taxon>
        <taxon>Mucoromycota</taxon>
        <taxon>Glomeromycotina</taxon>
        <taxon>Glomeromycetes</taxon>
        <taxon>Glomerales</taxon>
        <taxon>Glomeraceae</taxon>
        <taxon>Rhizophagus</taxon>
    </lineage>
</organism>
<dbReference type="GO" id="GO:0008270">
    <property type="term" value="F:zinc ion binding"/>
    <property type="evidence" value="ECO:0007669"/>
    <property type="project" value="UniProtKB-KW"/>
</dbReference>
<dbReference type="AlphaFoldDB" id="A0A2I1HL36"/>
<evidence type="ECO:0000256" key="3">
    <source>
        <dbReference type="ARBA" id="ARBA00022771"/>
    </source>
</evidence>
<dbReference type="VEuPathDB" id="FungiDB:RhiirFUN_007273"/>
<name>A0A2I1HL36_9GLOM</name>
<comment type="subcellular location">
    <subcellularLocation>
        <location evidence="1">Nucleus</location>
    </subcellularLocation>
</comment>
<dbReference type="VEuPathDB" id="FungiDB:RhiirA1_396321"/>
<dbReference type="VEuPathDB" id="FungiDB:RhiirFUN_023924"/>
<accession>A0A2I1HL36</accession>
<dbReference type="GO" id="GO:0005634">
    <property type="term" value="C:nucleus"/>
    <property type="evidence" value="ECO:0007669"/>
    <property type="project" value="UniProtKB-SubCell"/>
</dbReference>
<keyword evidence="8" id="KW-1185">Reference proteome</keyword>
<dbReference type="InterPro" id="IPR012337">
    <property type="entry name" value="RNaseH-like_sf"/>
</dbReference>
<gene>
    <name evidence="7" type="ORF">RhiirA4_550405</name>
</gene>
<dbReference type="InterPro" id="IPR052035">
    <property type="entry name" value="ZnF_BED_domain_contain"/>
</dbReference>
<evidence type="ECO:0000256" key="4">
    <source>
        <dbReference type="ARBA" id="ARBA00022833"/>
    </source>
</evidence>
<sequence length="585" mass="67797">MSSNSSKKIGGRPISKIWEWIIKGDPVPNSKGYYSATCSFCEFHWTTAKVAKLKRHLAYDCNKIDSETKINVLMMLTSNEDSEDDSTTTSTTKSSKKRKSSDTRSQTCIDDHYENFPTPLVKEDQINKALAKMFVCCNLPFSLIEHPFFIEFIKILRTTYNLPSRWVLTETLIIQEVSRITLKVNRIIEEENNLTIAFDGWTNSTGQSIYDYCLITEERKEYLWILCEKYPHILNIRCMAHCINLIPKDVCKHTFVAGTVQKVGVIHQYFTMSHAPCQFLKDAIKILQIKGGGLKTSAVYRMPNQNIEFKNHCVIKFNERYDEFSDDLFLLAFFLHPRYHGNGINPSKIHNITVKAAQIWKNMGHNQESCGKLLSQMRKYMKNKAPFNQHYNYKSDTPIIWWGTAQNTKEEWELQALALRLFAVSPHSASCERSFSVLGWFYGQRRTKLAVDRVEGMCKLHTYYITNAKRELLYYAVDTSESSLREKMIDTLTEISDELVGEGDYDFLYEENIIDTIIDMSKTYNLNVALDIDIDSHIFNMERNESEEDEVIVSQRRQTVVLDPEREDYDIEALIAKEMNDDNGS</sequence>
<dbReference type="Proteomes" id="UP000234323">
    <property type="component" value="Unassembled WGS sequence"/>
</dbReference>
<keyword evidence="3" id="KW-0863">Zinc-finger</keyword>
<dbReference type="VEuPathDB" id="FungiDB:RhiirA1_486085"/>
<protein>
    <recommendedName>
        <fullName evidence="9">Zinc finger bed domain-containing protein 1-like</fullName>
    </recommendedName>
</protein>
<dbReference type="PANTHER" id="PTHR46481:SF10">
    <property type="entry name" value="ZINC FINGER BED DOMAIN-CONTAINING PROTEIN 39"/>
    <property type="match status" value="1"/>
</dbReference>
<dbReference type="VEuPathDB" id="FungiDB:RhiirA1_468415"/>
<comment type="caution">
    <text evidence="7">The sequence shown here is derived from an EMBL/GenBank/DDBJ whole genome shotgun (WGS) entry which is preliminary data.</text>
</comment>